<dbReference type="Gene3D" id="3.80.10.10">
    <property type="entry name" value="Ribonuclease Inhibitor"/>
    <property type="match status" value="1"/>
</dbReference>
<dbReference type="CDD" id="cd09917">
    <property type="entry name" value="F-box_SF"/>
    <property type="match status" value="1"/>
</dbReference>
<name>A0AAD4H6N1_9FUNG</name>
<evidence type="ECO:0008006" key="3">
    <source>
        <dbReference type="Google" id="ProtNLM"/>
    </source>
</evidence>
<accession>A0AAD4H6N1</accession>
<protein>
    <recommendedName>
        <fullName evidence="3">F-box domain-containing protein</fullName>
    </recommendedName>
</protein>
<dbReference type="EMBL" id="JAAAIL010000810">
    <property type="protein sequence ID" value="KAG0273050.1"/>
    <property type="molecule type" value="Genomic_DNA"/>
</dbReference>
<dbReference type="SUPFAM" id="SSF81383">
    <property type="entry name" value="F-box domain"/>
    <property type="match status" value="1"/>
</dbReference>
<dbReference type="InterPro" id="IPR032675">
    <property type="entry name" value="LRR_dom_sf"/>
</dbReference>
<sequence length="680" mass="78242">MSDYLPSLPFSFTNEMFSPKQLPPETLDVVFRYLARRELYQCLLVSHLWSAWAEARLYSDITLTLKNLLRKNHIPLIQALKHRKHFIRRIAWRIQFNEEVLPANLLDILFNYHPVNADESSSLSYVTHQRSSAVTLSYPLGPNLSALTHFSYVGEERSWEFFDSILYSLSSLTNLELNFLRQGRGMQTYIVDMDRILTAFPHLKDLSITGWRIGYSPTRGAGRKDRDLFITSAHEDDDTTTVPEVLHPLKSFTFNPLLMGNRGSDAFTFFRRLGNLKEICIRSEKGYDEYAKQSRPWAFGRALKRYCPKLEFIGTFGPVALWFFDLPILPPNKISHIAALVQEQIPPDVSGMSARQVQALMKDRLEWRFRDQEQDELLESNDVMALFPQLKTLIFGYGHALSAQDLISLGVQARFLTRLEIEYMCSGCNYASDMYDKDHPAAAVAVGSTIHPAADPTGTSRMIEDRRLRKRRVLDYRDVLLFLQLCPTLRHFSLTGVCIPFKYFVDVSNSNNSRTATTTANDEETPVIRPWACEGTLETLQIGFEFPDRQPEQHRLVWKHLGRFKNLRSLTFVRLPFSRNSSALIPSFSHGLEGLLEGRGPAGTLQEIRWLPEWWKIKNRRELVLWLARSFPRLGVLGLMFNRTYVEGETGAPHIAFLEDEEVKQCSILSVFVESLTTLR</sequence>
<keyword evidence="2" id="KW-1185">Reference proteome</keyword>
<gene>
    <name evidence="1" type="ORF">BGZ95_011153</name>
</gene>
<organism evidence="1 2">
    <name type="scientific">Linnemannia exigua</name>
    <dbReference type="NCBI Taxonomy" id="604196"/>
    <lineage>
        <taxon>Eukaryota</taxon>
        <taxon>Fungi</taxon>
        <taxon>Fungi incertae sedis</taxon>
        <taxon>Mucoromycota</taxon>
        <taxon>Mortierellomycotina</taxon>
        <taxon>Mortierellomycetes</taxon>
        <taxon>Mortierellales</taxon>
        <taxon>Mortierellaceae</taxon>
        <taxon>Linnemannia</taxon>
    </lineage>
</organism>
<proteinExistence type="predicted"/>
<evidence type="ECO:0000313" key="1">
    <source>
        <dbReference type="EMBL" id="KAG0273050.1"/>
    </source>
</evidence>
<reference evidence="1" key="1">
    <citation type="journal article" date="2020" name="Fungal Divers.">
        <title>Resolving the Mortierellaceae phylogeny through synthesis of multi-gene phylogenetics and phylogenomics.</title>
        <authorList>
            <person name="Vandepol N."/>
            <person name="Liber J."/>
            <person name="Desiro A."/>
            <person name="Na H."/>
            <person name="Kennedy M."/>
            <person name="Barry K."/>
            <person name="Grigoriev I.V."/>
            <person name="Miller A.N."/>
            <person name="O'Donnell K."/>
            <person name="Stajich J.E."/>
            <person name="Bonito G."/>
        </authorList>
    </citation>
    <scope>NUCLEOTIDE SEQUENCE</scope>
    <source>
        <strain evidence="1">NRRL 28262</strain>
    </source>
</reference>
<evidence type="ECO:0000313" key="2">
    <source>
        <dbReference type="Proteomes" id="UP001194580"/>
    </source>
</evidence>
<dbReference type="AlphaFoldDB" id="A0AAD4H6N1"/>
<dbReference type="Proteomes" id="UP001194580">
    <property type="component" value="Unassembled WGS sequence"/>
</dbReference>
<comment type="caution">
    <text evidence="1">The sequence shown here is derived from an EMBL/GenBank/DDBJ whole genome shotgun (WGS) entry which is preliminary data.</text>
</comment>
<dbReference type="InterPro" id="IPR036047">
    <property type="entry name" value="F-box-like_dom_sf"/>
</dbReference>